<keyword evidence="3" id="KW-1185">Reference proteome</keyword>
<evidence type="ECO:0000313" key="3">
    <source>
        <dbReference type="Proteomes" id="UP000002724"/>
    </source>
</evidence>
<dbReference type="eggNOG" id="COG1324">
    <property type="taxonomic scope" value="Bacteria"/>
</dbReference>
<accession>B4SE15</accession>
<dbReference type="PANTHER" id="PTHR23419:SF8">
    <property type="entry name" value="FI09726P"/>
    <property type="match status" value="1"/>
</dbReference>
<dbReference type="Proteomes" id="UP000002724">
    <property type="component" value="Chromosome"/>
</dbReference>
<dbReference type="SUPFAM" id="SSF54913">
    <property type="entry name" value="GlnB-like"/>
    <property type="match status" value="1"/>
</dbReference>
<dbReference type="HOGENOM" id="CLU_098807_4_0_10"/>
<evidence type="ECO:0000256" key="1">
    <source>
        <dbReference type="ARBA" id="ARBA00010169"/>
    </source>
</evidence>
<dbReference type="InterPro" id="IPR004323">
    <property type="entry name" value="Ion_tolerance_CutA"/>
</dbReference>
<dbReference type="GO" id="GO:0010038">
    <property type="term" value="P:response to metal ion"/>
    <property type="evidence" value="ECO:0007669"/>
    <property type="project" value="InterPro"/>
</dbReference>
<reference evidence="2 3" key="1">
    <citation type="submission" date="2008-06" db="EMBL/GenBank/DDBJ databases">
        <title>Complete sequence of Pelodictyon phaeoclathratiforme BU-1.</title>
        <authorList>
            <consortium name="US DOE Joint Genome Institute"/>
            <person name="Lucas S."/>
            <person name="Copeland A."/>
            <person name="Lapidus A."/>
            <person name="Glavina del Rio T."/>
            <person name="Dalin E."/>
            <person name="Tice H."/>
            <person name="Bruce D."/>
            <person name="Goodwin L."/>
            <person name="Pitluck S."/>
            <person name="Schmutz J."/>
            <person name="Larimer F."/>
            <person name="Land M."/>
            <person name="Hauser L."/>
            <person name="Kyrpides N."/>
            <person name="Mikhailova N."/>
            <person name="Liu Z."/>
            <person name="Li T."/>
            <person name="Zhao F."/>
            <person name="Overmann J."/>
            <person name="Bryant D.A."/>
            <person name="Richardson P."/>
        </authorList>
    </citation>
    <scope>NUCLEOTIDE SEQUENCE [LARGE SCALE GENOMIC DNA]</scope>
    <source>
        <strain evidence="3">DSM 5477 / BU-1</strain>
    </source>
</reference>
<protein>
    <submittedName>
        <fullName evidence="2">CutA1 divalent ion tolerance protein</fullName>
    </submittedName>
</protein>
<dbReference type="OrthoDB" id="37622at2"/>
<dbReference type="PANTHER" id="PTHR23419">
    <property type="entry name" value="DIVALENT CATION TOLERANCE CUTA-RELATED"/>
    <property type="match status" value="1"/>
</dbReference>
<dbReference type="AlphaFoldDB" id="B4SE15"/>
<proteinExistence type="inferred from homology"/>
<dbReference type="KEGG" id="pph:Ppha_0711"/>
<dbReference type="Gene3D" id="3.30.70.120">
    <property type="match status" value="1"/>
</dbReference>
<dbReference type="InterPro" id="IPR011322">
    <property type="entry name" value="N-reg_PII-like_a/b"/>
</dbReference>
<organism evidence="2 3">
    <name type="scientific">Pelodictyon phaeoclathratiforme (strain DSM 5477 / BU-1)</name>
    <dbReference type="NCBI Taxonomy" id="324925"/>
    <lineage>
        <taxon>Bacteria</taxon>
        <taxon>Pseudomonadati</taxon>
        <taxon>Chlorobiota</taxon>
        <taxon>Chlorobiia</taxon>
        <taxon>Chlorobiales</taxon>
        <taxon>Chlorobiaceae</taxon>
        <taxon>Chlorobium/Pelodictyon group</taxon>
        <taxon>Pelodictyon</taxon>
    </lineage>
</organism>
<evidence type="ECO:0000313" key="2">
    <source>
        <dbReference type="EMBL" id="ACF43006.1"/>
    </source>
</evidence>
<comment type="similarity">
    <text evidence="1">Belongs to the CutA family.</text>
</comment>
<gene>
    <name evidence="2" type="ordered locus">Ppha_0711</name>
</gene>
<dbReference type="EMBL" id="CP001110">
    <property type="protein sequence ID" value="ACF43006.1"/>
    <property type="molecule type" value="Genomic_DNA"/>
</dbReference>
<name>B4SE15_PELPB</name>
<dbReference type="Pfam" id="PF03091">
    <property type="entry name" value="CutA1"/>
    <property type="match status" value="1"/>
</dbReference>
<dbReference type="STRING" id="324925.Ppha_0711"/>
<dbReference type="InterPro" id="IPR015867">
    <property type="entry name" value="N-reg_PII/ATP_PRibTrfase_C"/>
</dbReference>
<sequence>MQPPCSAWAKSLLNYDGVIKISGESEVLLSIKTTEARYSKLEAYIEEYHPYDVPEIIKLPITGGLPGYLNWLDSTTGKP</sequence>
<dbReference type="GO" id="GO:0005507">
    <property type="term" value="F:copper ion binding"/>
    <property type="evidence" value="ECO:0007669"/>
    <property type="project" value="TreeGrafter"/>
</dbReference>